<evidence type="ECO:0000313" key="4">
    <source>
        <dbReference type="Proteomes" id="UP000308549"/>
    </source>
</evidence>
<evidence type="ECO:0000313" key="3">
    <source>
        <dbReference type="EMBL" id="TKA26888.1"/>
    </source>
</evidence>
<name>A0A4U0TWX7_9PEZI</name>
<reference evidence="3 4" key="1">
    <citation type="submission" date="2017-03" db="EMBL/GenBank/DDBJ databases">
        <title>Genomes of endolithic fungi from Antarctica.</title>
        <authorList>
            <person name="Coleine C."/>
            <person name="Masonjones S."/>
            <person name="Stajich J.E."/>
        </authorList>
    </citation>
    <scope>NUCLEOTIDE SEQUENCE [LARGE SCALE GENOMIC DNA]</scope>
    <source>
        <strain evidence="3 4">CCFEE 6315</strain>
    </source>
</reference>
<dbReference type="GO" id="GO:0071014">
    <property type="term" value="C:post-mRNA release spliceosomal complex"/>
    <property type="evidence" value="ECO:0007669"/>
    <property type="project" value="TreeGrafter"/>
</dbReference>
<protein>
    <submittedName>
        <fullName evidence="3">Uncharacterized protein</fullName>
    </submittedName>
</protein>
<evidence type="ECO:0000256" key="1">
    <source>
        <dbReference type="ARBA" id="ARBA00005595"/>
    </source>
</evidence>
<dbReference type="PANTHER" id="PTHR12111">
    <property type="entry name" value="SPLICING FACTOR YJU2"/>
    <property type="match status" value="1"/>
</dbReference>
<dbReference type="Proteomes" id="UP000308549">
    <property type="component" value="Unassembled WGS sequence"/>
</dbReference>
<dbReference type="GO" id="GO:0005684">
    <property type="term" value="C:U2-type spliceosomal complex"/>
    <property type="evidence" value="ECO:0007669"/>
    <property type="project" value="TreeGrafter"/>
</dbReference>
<gene>
    <name evidence="3" type="ORF">B0A50_04335</name>
</gene>
<sequence>MQGFNMGRYIPPDQEGTTSGNQIHKKGPPGALRKDGTQTVRFEMPFATWCHHCRPHAIIGQGVRFNAKKKKVGYYHSTPIWSFRIKHVTCGGAIEIRTDPQNTAYVVVEGGKARDYGEEKVREGEGGVPILSEAERERRREDAFARLEGKVEEKEVGVGNAKRVEDLYRASERDWEDPWGANRRMRTAFRRERKVRKREEEKVGALKERLGTEMEILGESEGDARRARLVDFAADQGDGDAAAAGDVFERRAPSRVTATSSPRNPATLKESRAEALRQRLVGNTRAAMNPFGKDL</sequence>
<comment type="similarity">
    <text evidence="1">Belongs to the CWC16 family.</text>
</comment>
<dbReference type="InterPro" id="IPR007590">
    <property type="entry name" value="Saf4/Yju2"/>
</dbReference>
<feature type="region of interest" description="Disordered" evidence="2">
    <location>
        <begin position="1"/>
        <end position="35"/>
    </location>
</feature>
<comment type="caution">
    <text evidence="3">The sequence shown here is derived from an EMBL/GenBank/DDBJ whole genome shotgun (WGS) entry which is preliminary data.</text>
</comment>
<keyword evidence="4" id="KW-1185">Reference proteome</keyword>
<dbReference type="Pfam" id="PF04502">
    <property type="entry name" value="Saf4_Yju2"/>
    <property type="match status" value="1"/>
</dbReference>
<feature type="region of interest" description="Disordered" evidence="2">
    <location>
        <begin position="238"/>
        <end position="271"/>
    </location>
</feature>
<dbReference type="OrthoDB" id="360327at2759"/>
<dbReference type="EMBL" id="NAJL01000026">
    <property type="protein sequence ID" value="TKA26888.1"/>
    <property type="molecule type" value="Genomic_DNA"/>
</dbReference>
<organism evidence="3 4">
    <name type="scientific">Salinomyces thailandicus</name>
    <dbReference type="NCBI Taxonomy" id="706561"/>
    <lineage>
        <taxon>Eukaryota</taxon>
        <taxon>Fungi</taxon>
        <taxon>Dikarya</taxon>
        <taxon>Ascomycota</taxon>
        <taxon>Pezizomycotina</taxon>
        <taxon>Dothideomycetes</taxon>
        <taxon>Dothideomycetidae</taxon>
        <taxon>Mycosphaerellales</taxon>
        <taxon>Teratosphaeriaceae</taxon>
        <taxon>Salinomyces</taxon>
    </lineage>
</organism>
<dbReference type="GO" id="GO:0000398">
    <property type="term" value="P:mRNA splicing, via spliceosome"/>
    <property type="evidence" value="ECO:0007669"/>
    <property type="project" value="InterPro"/>
</dbReference>
<proteinExistence type="inferred from homology"/>
<accession>A0A4U0TWX7</accession>
<evidence type="ECO:0000256" key="2">
    <source>
        <dbReference type="SAM" id="MobiDB-lite"/>
    </source>
</evidence>
<dbReference type="PANTHER" id="PTHR12111:SF2">
    <property type="entry name" value="SPLICING FACTOR YJU2B-RELATED"/>
    <property type="match status" value="1"/>
</dbReference>
<dbReference type="AlphaFoldDB" id="A0A4U0TWX7"/>